<dbReference type="CDD" id="cd05233">
    <property type="entry name" value="SDR_c"/>
    <property type="match status" value="1"/>
</dbReference>
<dbReference type="AlphaFoldDB" id="A0A926P396"/>
<organism evidence="4 5">
    <name type="scientific">Roseibium aggregatum</name>
    <dbReference type="NCBI Taxonomy" id="187304"/>
    <lineage>
        <taxon>Bacteria</taxon>
        <taxon>Pseudomonadati</taxon>
        <taxon>Pseudomonadota</taxon>
        <taxon>Alphaproteobacteria</taxon>
        <taxon>Hyphomicrobiales</taxon>
        <taxon>Stappiaceae</taxon>
        <taxon>Roseibium</taxon>
    </lineage>
</organism>
<keyword evidence="2" id="KW-0560">Oxidoreductase</keyword>
<dbReference type="PRINTS" id="PR00081">
    <property type="entry name" value="GDHRDH"/>
</dbReference>
<dbReference type="Gene3D" id="3.40.50.720">
    <property type="entry name" value="NAD(P)-binding Rossmann-like Domain"/>
    <property type="match status" value="1"/>
</dbReference>
<dbReference type="Proteomes" id="UP000598467">
    <property type="component" value="Unassembled WGS sequence"/>
</dbReference>
<name>A0A926P396_9HYPH</name>
<dbReference type="SMART" id="SM00822">
    <property type="entry name" value="PKS_KR"/>
    <property type="match status" value="1"/>
</dbReference>
<dbReference type="SUPFAM" id="SSF51735">
    <property type="entry name" value="NAD(P)-binding Rossmann-fold domains"/>
    <property type="match status" value="1"/>
</dbReference>
<dbReference type="InterPro" id="IPR036291">
    <property type="entry name" value="NAD(P)-bd_dom_sf"/>
</dbReference>
<protein>
    <submittedName>
        <fullName evidence="4">SDR family oxidoreductase</fullName>
    </submittedName>
</protein>
<sequence length="258" mass="26835">MNETTVLITGAANGIGWATAQLFAGRGCRVAIVDLDGGMATARAEELGSDHLGVQCDVTVEASVREACAKVLDRFNHCSILVNNAGIGDMTVPTLEQDASRFMTILNTHLTGSFLISREIARRMIADNGGAIVNFSSIAAHSGLPGRNAYGAAKAGLIAMTKSMACEWAGHGVRVNAVAPGYVETELVGKLVAGGLLDKERILRRTPMGRMIAPSEIAEAVWFLASPAASAITGAVLNVDAGWQAYGAAGDAFHPKAI</sequence>
<evidence type="ECO:0000256" key="2">
    <source>
        <dbReference type="ARBA" id="ARBA00023002"/>
    </source>
</evidence>
<dbReference type="InterPro" id="IPR020904">
    <property type="entry name" value="Sc_DH/Rdtase_CS"/>
</dbReference>
<evidence type="ECO:0000313" key="5">
    <source>
        <dbReference type="Proteomes" id="UP000598467"/>
    </source>
</evidence>
<evidence type="ECO:0000259" key="3">
    <source>
        <dbReference type="SMART" id="SM00822"/>
    </source>
</evidence>
<evidence type="ECO:0000313" key="4">
    <source>
        <dbReference type="EMBL" id="MBD1549391.1"/>
    </source>
</evidence>
<comment type="caution">
    <text evidence="4">The sequence shown here is derived from an EMBL/GenBank/DDBJ whole genome shotgun (WGS) entry which is preliminary data.</text>
</comment>
<proteinExistence type="inferred from homology"/>
<reference evidence="4" key="1">
    <citation type="submission" date="2020-05" db="EMBL/GenBank/DDBJ databases">
        <title>Identification of trans-AT polyketide cluster in two marine bacteria, producers of a novel glutaramide-containing polyketide sesbanimide D and analogs.</title>
        <authorList>
            <person name="Kacar D."/>
            <person name="Rodriguez P."/>
            <person name="Canedo L."/>
            <person name="Gonzalez E."/>
            <person name="Galan B."/>
            <person name="De La Calle F."/>
            <person name="Garcia J.L."/>
        </authorList>
    </citation>
    <scope>NUCLEOTIDE SEQUENCE</scope>
    <source>
        <strain evidence="4">PHM038</strain>
    </source>
</reference>
<accession>A0A926P396</accession>
<dbReference type="PROSITE" id="PS00061">
    <property type="entry name" value="ADH_SHORT"/>
    <property type="match status" value="1"/>
</dbReference>
<dbReference type="PRINTS" id="PR00080">
    <property type="entry name" value="SDRFAMILY"/>
</dbReference>
<dbReference type="NCBIfam" id="NF005559">
    <property type="entry name" value="PRK07231.1"/>
    <property type="match status" value="1"/>
</dbReference>
<evidence type="ECO:0000256" key="1">
    <source>
        <dbReference type="ARBA" id="ARBA00006484"/>
    </source>
</evidence>
<dbReference type="InterPro" id="IPR002347">
    <property type="entry name" value="SDR_fam"/>
</dbReference>
<gene>
    <name evidence="4" type="ORF">HK439_24290</name>
</gene>
<feature type="domain" description="Ketoreductase" evidence="3">
    <location>
        <begin position="4"/>
        <end position="181"/>
    </location>
</feature>
<dbReference type="EMBL" id="JABFCZ010000037">
    <property type="protein sequence ID" value="MBD1549391.1"/>
    <property type="molecule type" value="Genomic_DNA"/>
</dbReference>
<comment type="similarity">
    <text evidence="1">Belongs to the short-chain dehydrogenases/reductases (SDR) family.</text>
</comment>
<dbReference type="FunFam" id="3.40.50.720:FF:000084">
    <property type="entry name" value="Short-chain dehydrogenase reductase"/>
    <property type="match status" value="1"/>
</dbReference>
<dbReference type="PANTHER" id="PTHR42760:SF133">
    <property type="entry name" value="3-OXOACYL-[ACYL-CARRIER-PROTEIN] REDUCTASE"/>
    <property type="match status" value="1"/>
</dbReference>
<dbReference type="Pfam" id="PF13561">
    <property type="entry name" value="adh_short_C2"/>
    <property type="match status" value="1"/>
</dbReference>
<dbReference type="PANTHER" id="PTHR42760">
    <property type="entry name" value="SHORT-CHAIN DEHYDROGENASES/REDUCTASES FAMILY MEMBER"/>
    <property type="match status" value="1"/>
</dbReference>
<dbReference type="GO" id="GO:0016616">
    <property type="term" value="F:oxidoreductase activity, acting on the CH-OH group of donors, NAD or NADP as acceptor"/>
    <property type="evidence" value="ECO:0007669"/>
    <property type="project" value="UniProtKB-ARBA"/>
</dbReference>
<dbReference type="InterPro" id="IPR057326">
    <property type="entry name" value="KR_dom"/>
</dbReference>